<reference evidence="4 5" key="1">
    <citation type="journal article" date="2018" name="PLoS Pathog.">
        <title>Evolution of structural diversity of trichothecenes, a family of toxins produced by plant pathogenic and entomopathogenic fungi.</title>
        <authorList>
            <person name="Proctor R.H."/>
            <person name="McCormick S.P."/>
            <person name="Kim H.S."/>
            <person name="Cardoza R.E."/>
            <person name="Stanley A.M."/>
            <person name="Lindo L."/>
            <person name="Kelly A."/>
            <person name="Brown D.W."/>
            <person name="Lee T."/>
            <person name="Vaughan M.M."/>
            <person name="Alexander N.J."/>
            <person name="Busman M."/>
            <person name="Gutierrez S."/>
        </authorList>
    </citation>
    <scope>NUCLEOTIDE SEQUENCE [LARGE SCALE GENOMIC DNA]</scope>
    <source>
        <strain evidence="4 5">NRRL 3299</strain>
    </source>
</reference>
<dbReference type="Proteomes" id="UP000266152">
    <property type="component" value="Unassembled WGS sequence"/>
</dbReference>
<protein>
    <recommendedName>
        <fullName evidence="3">BHLH domain-containing protein</fullName>
    </recommendedName>
</protein>
<proteinExistence type="predicted"/>
<dbReference type="AlphaFoldDB" id="A0A395SNF3"/>
<keyword evidence="1" id="KW-0175">Coiled coil</keyword>
<evidence type="ECO:0000256" key="2">
    <source>
        <dbReference type="SAM" id="MobiDB-lite"/>
    </source>
</evidence>
<gene>
    <name evidence="4" type="ORF">FSPOR_1677</name>
</gene>
<evidence type="ECO:0000313" key="5">
    <source>
        <dbReference type="Proteomes" id="UP000266152"/>
    </source>
</evidence>
<evidence type="ECO:0000313" key="4">
    <source>
        <dbReference type="EMBL" id="RGP73983.1"/>
    </source>
</evidence>
<keyword evidence="5" id="KW-1185">Reference proteome</keyword>
<dbReference type="Gene3D" id="4.10.280.10">
    <property type="entry name" value="Helix-loop-helix DNA-binding domain"/>
    <property type="match status" value="1"/>
</dbReference>
<dbReference type="InterPro" id="IPR011598">
    <property type="entry name" value="bHLH_dom"/>
</dbReference>
<comment type="caution">
    <text evidence="4">The sequence shown here is derived from an EMBL/GenBank/DDBJ whole genome shotgun (WGS) entry which is preliminary data.</text>
</comment>
<dbReference type="GO" id="GO:0046983">
    <property type="term" value="F:protein dimerization activity"/>
    <property type="evidence" value="ECO:0007669"/>
    <property type="project" value="InterPro"/>
</dbReference>
<feature type="domain" description="BHLH" evidence="3">
    <location>
        <begin position="155"/>
        <end position="221"/>
    </location>
</feature>
<dbReference type="STRING" id="5514.A0A395SNF3"/>
<dbReference type="SUPFAM" id="SSF47459">
    <property type="entry name" value="HLH, helix-loop-helix DNA-binding domain"/>
    <property type="match status" value="1"/>
</dbReference>
<organism evidence="4 5">
    <name type="scientific">Fusarium sporotrichioides</name>
    <dbReference type="NCBI Taxonomy" id="5514"/>
    <lineage>
        <taxon>Eukaryota</taxon>
        <taxon>Fungi</taxon>
        <taxon>Dikarya</taxon>
        <taxon>Ascomycota</taxon>
        <taxon>Pezizomycotina</taxon>
        <taxon>Sordariomycetes</taxon>
        <taxon>Hypocreomycetidae</taxon>
        <taxon>Hypocreales</taxon>
        <taxon>Nectriaceae</taxon>
        <taxon>Fusarium</taxon>
    </lineage>
</organism>
<evidence type="ECO:0000259" key="3">
    <source>
        <dbReference type="PROSITE" id="PS50888"/>
    </source>
</evidence>
<accession>A0A395SNF3</accession>
<feature type="region of interest" description="Disordered" evidence="2">
    <location>
        <begin position="57"/>
        <end position="81"/>
    </location>
</feature>
<name>A0A395SNF3_FUSSP</name>
<dbReference type="PROSITE" id="PS50888">
    <property type="entry name" value="BHLH"/>
    <property type="match status" value="1"/>
</dbReference>
<dbReference type="EMBL" id="PXOF01000023">
    <property type="protein sequence ID" value="RGP73983.1"/>
    <property type="molecule type" value="Genomic_DNA"/>
</dbReference>
<evidence type="ECO:0000256" key="1">
    <source>
        <dbReference type="SAM" id="Coils"/>
    </source>
</evidence>
<dbReference type="InterPro" id="IPR036638">
    <property type="entry name" value="HLH_DNA-bd_sf"/>
</dbReference>
<sequence>MKDVGSLHWGIDNSKFKLPFEYLLTPPCQGIPDISSIPSFISGPGDHDPVRDVCHGSNPDPNHRSVPMGGDGSFDSTGHTKDAHIPDFRPAGIWAREASTQPSQNDTAEYHELGGNHQYIERGDHKDLLEAKLRSASHKPKNLRPKHAVAPGVEKARSCHNKVEKKYRARLKMRFERLLAILQAPMPSPDVDGNGSGALDVDYYYSRGEVLDLATEQILILKEENARLTRTVRELNRALK</sequence>
<feature type="coiled-coil region" evidence="1">
    <location>
        <begin position="211"/>
        <end position="238"/>
    </location>
</feature>